<accession>A0A0C3S7Y6</accession>
<name>A0A0C3S7Y6_PHLG1</name>
<dbReference type="PANTHER" id="PTHR17598:SF13">
    <property type="entry name" value="DNA POLYMERASE DELTA SUBUNIT 3"/>
    <property type="match status" value="1"/>
</dbReference>
<feature type="compositionally biased region" description="Basic and acidic residues" evidence="5">
    <location>
        <begin position="267"/>
        <end position="282"/>
    </location>
</feature>
<dbReference type="OrthoDB" id="514823at2759"/>
<organism evidence="6 7">
    <name type="scientific">Phlebiopsis gigantea (strain 11061_1 CR5-6)</name>
    <name type="common">White-rot fungus</name>
    <name type="synonym">Peniophora gigantea</name>
    <dbReference type="NCBI Taxonomy" id="745531"/>
    <lineage>
        <taxon>Eukaryota</taxon>
        <taxon>Fungi</taxon>
        <taxon>Dikarya</taxon>
        <taxon>Basidiomycota</taxon>
        <taxon>Agaricomycotina</taxon>
        <taxon>Agaricomycetes</taxon>
        <taxon>Polyporales</taxon>
        <taxon>Phanerochaetaceae</taxon>
        <taxon>Phlebiopsis</taxon>
    </lineage>
</organism>
<dbReference type="InterPro" id="IPR019038">
    <property type="entry name" value="POLD3"/>
</dbReference>
<dbReference type="STRING" id="745531.A0A0C3S7Y6"/>
<evidence type="ECO:0000256" key="2">
    <source>
        <dbReference type="ARBA" id="ARBA00017589"/>
    </source>
</evidence>
<keyword evidence="4" id="KW-0539">Nucleus</keyword>
<dbReference type="GO" id="GO:0003887">
    <property type="term" value="F:DNA-directed DNA polymerase activity"/>
    <property type="evidence" value="ECO:0007669"/>
    <property type="project" value="TreeGrafter"/>
</dbReference>
<dbReference type="HOGENOM" id="CLU_023879_0_0_1"/>
<dbReference type="GO" id="GO:0006297">
    <property type="term" value="P:nucleotide-excision repair, DNA gap filling"/>
    <property type="evidence" value="ECO:0007669"/>
    <property type="project" value="TreeGrafter"/>
</dbReference>
<feature type="region of interest" description="Disordered" evidence="5">
    <location>
        <begin position="156"/>
        <end position="379"/>
    </location>
</feature>
<feature type="compositionally biased region" description="Basic and acidic residues" evidence="5">
    <location>
        <begin position="193"/>
        <end position="211"/>
    </location>
</feature>
<feature type="region of interest" description="Disordered" evidence="5">
    <location>
        <begin position="394"/>
        <end position="489"/>
    </location>
</feature>
<feature type="compositionally biased region" description="Acidic residues" evidence="5">
    <location>
        <begin position="429"/>
        <end position="439"/>
    </location>
</feature>
<feature type="compositionally biased region" description="Basic and acidic residues" evidence="5">
    <location>
        <begin position="471"/>
        <end position="489"/>
    </location>
</feature>
<dbReference type="GO" id="GO:1904161">
    <property type="term" value="P:DNA synthesis involved in UV-damage excision repair"/>
    <property type="evidence" value="ECO:0007669"/>
    <property type="project" value="TreeGrafter"/>
</dbReference>
<feature type="compositionally biased region" description="Basic and acidic residues" evidence="5">
    <location>
        <begin position="313"/>
        <end position="327"/>
    </location>
</feature>
<gene>
    <name evidence="6" type="ORF">PHLGIDRAFT_133284</name>
</gene>
<keyword evidence="7" id="KW-1185">Reference proteome</keyword>
<protein>
    <recommendedName>
        <fullName evidence="2">DNA polymerase delta subunit 3</fullName>
    </recommendedName>
</protein>
<dbReference type="GO" id="GO:0043625">
    <property type="term" value="C:delta DNA polymerase complex"/>
    <property type="evidence" value="ECO:0007669"/>
    <property type="project" value="InterPro"/>
</dbReference>
<dbReference type="Gene3D" id="3.90.1030.20">
    <property type="entry name" value="DNA polymerase delta, p66 (Cdc27) subunit, wHTH domain"/>
    <property type="match status" value="1"/>
</dbReference>
<dbReference type="GO" id="GO:0006271">
    <property type="term" value="P:DNA strand elongation involved in DNA replication"/>
    <property type="evidence" value="ECO:0007669"/>
    <property type="project" value="TreeGrafter"/>
</dbReference>
<dbReference type="PANTHER" id="PTHR17598">
    <property type="entry name" value="DNA POLYMERASE DELTA SUBUNIT 3"/>
    <property type="match status" value="1"/>
</dbReference>
<evidence type="ECO:0000256" key="3">
    <source>
        <dbReference type="ARBA" id="ARBA00022705"/>
    </source>
</evidence>
<reference evidence="6 7" key="1">
    <citation type="journal article" date="2014" name="PLoS Genet.">
        <title>Analysis of the Phlebiopsis gigantea genome, transcriptome and secretome provides insight into its pioneer colonization strategies of wood.</title>
        <authorList>
            <person name="Hori C."/>
            <person name="Ishida T."/>
            <person name="Igarashi K."/>
            <person name="Samejima M."/>
            <person name="Suzuki H."/>
            <person name="Master E."/>
            <person name="Ferreira P."/>
            <person name="Ruiz-Duenas F.J."/>
            <person name="Held B."/>
            <person name="Canessa P."/>
            <person name="Larrondo L.F."/>
            <person name="Schmoll M."/>
            <person name="Druzhinina I.S."/>
            <person name="Kubicek C.P."/>
            <person name="Gaskell J.A."/>
            <person name="Kersten P."/>
            <person name="St John F."/>
            <person name="Glasner J."/>
            <person name="Sabat G."/>
            <person name="Splinter BonDurant S."/>
            <person name="Syed K."/>
            <person name="Yadav J."/>
            <person name="Mgbeahuruike A.C."/>
            <person name="Kovalchuk A."/>
            <person name="Asiegbu F.O."/>
            <person name="Lackner G."/>
            <person name="Hoffmeister D."/>
            <person name="Rencoret J."/>
            <person name="Gutierrez A."/>
            <person name="Sun H."/>
            <person name="Lindquist E."/>
            <person name="Barry K."/>
            <person name="Riley R."/>
            <person name="Grigoriev I.V."/>
            <person name="Henrissat B."/>
            <person name="Kues U."/>
            <person name="Berka R.M."/>
            <person name="Martinez A.T."/>
            <person name="Covert S.F."/>
            <person name="Blanchette R.A."/>
            <person name="Cullen D."/>
        </authorList>
    </citation>
    <scope>NUCLEOTIDE SEQUENCE [LARGE SCALE GENOMIC DNA]</scope>
    <source>
        <strain evidence="6 7">11061_1 CR5-6</strain>
    </source>
</reference>
<dbReference type="InterPro" id="IPR041913">
    <property type="entry name" value="POLD3_sf"/>
</dbReference>
<sequence length="489" mass="54214">MAKEIRDYLTKQLFIEKNIVTFRSLSRQFKIHVNQAKNELDAYYQNPEPSSGHAHATYLVCGELTSVHVHDDAMDVDEDVASHEEDGEQAPEIRMTLVGEQDLDSVKSSYTSIFSQHVYCLSPSAVIDAGLICAPSDKVRETDAKLKQDEAAELGRVIGPHVRKGKPVPHTALPRAKEALSRKPTGPGLKTAKTKEEPAAEEKPKEPEKPAKSKQSGLLDWGKAKPKQPAKVEEKKPKFEEKKPQNEEAEKPRKIKAVPPAKPTVTVKEEKDEERLPKEKPAPGKAIKTAEPIRGVKRKSALKLDTDSDEDADTKPSSREKTPEKPQAKSGTKLKKMVVVSDEDDDDDDEPVPLPKAVPKRKLKAKPTMIDSDDDEIASKTEASLRAMMDIDDDHVIRISRQGSRATSVPTSPEPEPEPETEAKADASSDGDVEMADSDLDVKPKQVRKRKEKKVIPLGSNGLKKRRVVKSRRERDAKGFLGRSRGDYP</sequence>
<evidence type="ECO:0000313" key="7">
    <source>
        <dbReference type="Proteomes" id="UP000053257"/>
    </source>
</evidence>
<dbReference type="Pfam" id="PF09507">
    <property type="entry name" value="CDC27"/>
    <property type="match status" value="1"/>
</dbReference>
<evidence type="ECO:0000313" key="6">
    <source>
        <dbReference type="EMBL" id="KIP12701.1"/>
    </source>
</evidence>
<evidence type="ECO:0000256" key="4">
    <source>
        <dbReference type="ARBA" id="ARBA00023242"/>
    </source>
</evidence>
<evidence type="ECO:0000256" key="5">
    <source>
        <dbReference type="SAM" id="MobiDB-lite"/>
    </source>
</evidence>
<keyword evidence="3" id="KW-0235">DNA replication</keyword>
<dbReference type="EMBL" id="KN840438">
    <property type="protein sequence ID" value="KIP12701.1"/>
    <property type="molecule type" value="Genomic_DNA"/>
</dbReference>
<feature type="compositionally biased region" description="Basic and acidic residues" evidence="5">
    <location>
        <begin position="230"/>
        <end position="252"/>
    </location>
</feature>
<feature type="compositionally biased region" description="Acidic residues" evidence="5">
    <location>
        <begin position="341"/>
        <end position="351"/>
    </location>
</feature>
<comment type="subcellular location">
    <subcellularLocation>
        <location evidence="1">Nucleus</location>
    </subcellularLocation>
</comment>
<dbReference type="Proteomes" id="UP000053257">
    <property type="component" value="Unassembled WGS sequence"/>
</dbReference>
<dbReference type="AlphaFoldDB" id="A0A0C3S7Y6"/>
<proteinExistence type="predicted"/>
<evidence type="ECO:0000256" key="1">
    <source>
        <dbReference type="ARBA" id="ARBA00004123"/>
    </source>
</evidence>